<evidence type="ECO:0000256" key="4">
    <source>
        <dbReference type="ARBA" id="ARBA00023098"/>
    </source>
</evidence>
<evidence type="ECO:0000256" key="2">
    <source>
        <dbReference type="ARBA" id="ARBA00022801"/>
    </source>
</evidence>
<gene>
    <name evidence="5" type="primary">PLA2G7</name>
    <name evidence="5" type="ORF">F1559_004346</name>
</gene>
<comment type="caution">
    <text evidence="5">The sequence shown here is derived from an EMBL/GenBank/DDBJ whole genome shotgun (WGS) entry which is preliminary data.</text>
</comment>
<dbReference type="PANTHER" id="PTHR10272">
    <property type="entry name" value="PLATELET-ACTIVATING FACTOR ACETYLHYDROLASE"/>
    <property type="match status" value="1"/>
</dbReference>
<evidence type="ECO:0000313" key="6">
    <source>
        <dbReference type="Proteomes" id="UP000530660"/>
    </source>
</evidence>
<dbReference type="AlphaFoldDB" id="A0A7J7IN03"/>
<proteinExistence type="predicted"/>
<keyword evidence="2 5" id="KW-0378">Hydrolase</keyword>
<dbReference type="PANTHER" id="PTHR10272:SF0">
    <property type="entry name" value="PLATELET-ACTIVATING FACTOR ACETYLHYDROLASE"/>
    <property type="match status" value="1"/>
</dbReference>
<evidence type="ECO:0000256" key="1">
    <source>
        <dbReference type="ARBA" id="ARBA00013201"/>
    </source>
</evidence>
<organism evidence="5 6">
    <name type="scientific">Cyanidiococcus yangmingshanensis</name>
    <dbReference type="NCBI Taxonomy" id="2690220"/>
    <lineage>
        <taxon>Eukaryota</taxon>
        <taxon>Rhodophyta</taxon>
        <taxon>Bangiophyceae</taxon>
        <taxon>Cyanidiales</taxon>
        <taxon>Cyanidiaceae</taxon>
        <taxon>Cyanidiococcus</taxon>
    </lineage>
</organism>
<dbReference type="GO" id="GO:0003847">
    <property type="term" value="F:1-alkyl-2-acetylglycerophosphocholine esterase activity"/>
    <property type="evidence" value="ECO:0007669"/>
    <property type="project" value="UniProtKB-EC"/>
</dbReference>
<evidence type="ECO:0000313" key="5">
    <source>
        <dbReference type="EMBL" id="KAF6003954.1"/>
    </source>
</evidence>
<name>A0A7J7IN03_9RHOD</name>
<keyword evidence="3" id="KW-0442">Lipid degradation</keyword>
<dbReference type="GO" id="GO:0016042">
    <property type="term" value="P:lipid catabolic process"/>
    <property type="evidence" value="ECO:0007669"/>
    <property type="project" value="UniProtKB-KW"/>
</dbReference>
<dbReference type="Proteomes" id="UP000530660">
    <property type="component" value="Unassembled WGS sequence"/>
</dbReference>
<dbReference type="SUPFAM" id="SSF53474">
    <property type="entry name" value="alpha/beta-Hydrolases"/>
    <property type="match status" value="1"/>
</dbReference>
<dbReference type="EC" id="3.1.1.47" evidence="1"/>
<protein>
    <recommendedName>
        <fullName evidence="1">1-alkyl-2-acetylglycerophosphocholine esterase</fullName>
        <ecNumber evidence="1">3.1.1.47</ecNumber>
    </recommendedName>
</protein>
<dbReference type="Gene3D" id="3.40.50.1820">
    <property type="entry name" value="alpha/beta hydrolase"/>
    <property type="match status" value="1"/>
</dbReference>
<keyword evidence="4" id="KW-0443">Lipid metabolism</keyword>
<reference evidence="5 6" key="1">
    <citation type="journal article" date="2020" name="J. Phycol.">
        <title>Comparative genome analysis reveals Cyanidiococcus gen. nov., a new extremophilic red algal genus sister to Cyanidioschyzon (Cyanidioschyzonaceae, Rhodophyta).</title>
        <authorList>
            <person name="Liu S.-L."/>
            <person name="Chiang Y.-R."/>
            <person name="Yoon H.S."/>
            <person name="Fu H.-Y."/>
        </authorList>
    </citation>
    <scope>NUCLEOTIDE SEQUENCE [LARGE SCALE GENOMIC DNA]</scope>
    <source>
        <strain evidence="5 6">THAL066</strain>
    </source>
</reference>
<dbReference type="OrthoDB" id="2363873at2759"/>
<accession>A0A7J7IN03</accession>
<dbReference type="Pfam" id="PF03403">
    <property type="entry name" value="PAF-AH_p_II"/>
    <property type="match status" value="1"/>
</dbReference>
<evidence type="ECO:0000256" key="3">
    <source>
        <dbReference type="ARBA" id="ARBA00022963"/>
    </source>
</evidence>
<keyword evidence="6" id="KW-1185">Reference proteome</keyword>
<sequence length="371" mass="41016">MGAGGAPSATVGLFGSSPVGTTVRWIGTDVNVRVFYPAIVAVQSEGDSAQRARWIPDPQSVYLRGYARFLGLDVRPARWLFGLLFGSLRMEAVENLNPDVSRRLPVVIFSHGLGGTATAYAKLCCSLASHGCLVLALEHQDGSASATLTVSGTPLYYQAPTPDDSESKRRHIRQEQLDQRCREIQRVIEWLNGVTSDSAEDALLESLLQAVDPQQVTLCGHSFGGATVVRWCLSSQAVGVPLKHCILLDPWLWPLLQADGRVPAPAAEPASTLMIINGLFLKRLTPVERRALQTWPAVHRLVLLGAAHQVQSDFEHRLPRVFVRLVRLASRNDPDRLFDVQTELIQAFLGDDQEHFNRLLARHRDLVNRFK</sequence>
<dbReference type="InterPro" id="IPR029058">
    <property type="entry name" value="AB_hydrolase_fold"/>
</dbReference>
<dbReference type="EMBL" id="VWRR01000005">
    <property type="protein sequence ID" value="KAF6003954.1"/>
    <property type="molecule type" value="Genomic_DNA"/>
</dbReference>